<dbReference type="PRINTS" id="PR00175">
    <property type="entry name" value="NAALASMPORT"/>
</dbReference>
<feature type="transmembrane region" description="Helical" evidence="7">
    <location>
        <begin position="155"/>
        <end position="177"/>
    </location>
</feature>
<dbReference type="GO" id="GO:0005283">
    <property type="term" value="F:amino acid:sodium symporter activity"/>
    <property type="evidence" value="ECO:0007669"/>
    <property type="project" value="InterPro"/>
</dbReference>
<feature type="transmembrane region" description="Helical" evidence="7">
    <location>
        <begin position="251"/>
        <end position="277"/>
    </location>
</feature>
<dbReference type="InterPro" id="IPR001463">
    <property type="entry name" value="Na/Ala_symport"/>
</dbReference>
<evidence type="ECO:0000256" key="5">
    <source>
        <dbReference type="ARBA" id="ARBA00022989"/>
    </source>
</evidence>
<feature type="transmembrane region" description="Helical" evidence="7">
    <location>
        <begin position="322"/>
        <end position="344"/>
    </location>
</feature>
<feature type="transmembrane region" description="Helical" evidence="7">
    <location>
        <begin position="16"/>
        <end position="36"/>
    </location>
</feature>
<evidence type="ECO:0000256" key="7">
    <source>
        <dbReference type="SAM" id="Phobius"/>
    </source>
</evidence>
<dbReference type="EMBL" id="UINC01001963">
    <property type="protein sequence ID" value="SUZ91296.1"/>
    <property type="molecule type" value="Genomic_DNA"/>
</dbReference>
<evidence type="ECO:0000256" key="1">
    <source>
        <dbReference type="ARBA" id="ARBA00004651"/>
    </source>
</evidence>
<keyword evidence="3" id="KW-1003">Cell membrane</keyword>
<feature type="transmembrane region" description="Helical" evidence="7">
    <location>
        <begin position="409"/>
        <end position="429"/>
    </location>
</feature>
<dbReference type="AlphaFoldDB" id="A0A381RHJ7"/>
<evidence type="ECO:0000256" key="2">
    <source>
        <dbReference type="ARBA" id="ARBA00022448"/>
    </source>
</evidence>
<dbReference type="GO" id="GO:0005886">
    <property type="term" value="C:plasma membrane"/>
    <property type="evidence" value="ECO:0007669"/>
    <property type="project" value="UniProtKB-SubCell"/>
</dbReference>
<sequence length="464" mass="48509">MDLANLTSQVITVDGFVWQPFFMPTVLVLVGLLISIRTGLIQIRRFPIAVRTTLQGAFQKKSSKEGTIKPFQALSTALAATVGNGNIGGVATAITVGGPGAIFWMWVCAAVGMATKYAEAVLAVHYRVTRETGELASGPMYYITKGIPNQALGKMLAYAFAFFGMVAALFGTGNMAQSNTIADSFVLAAKSIFNLEVSVWIPSLLITACVGLVLVGGIKRIAAVAEAIVPTMIVVYVTAALYYVVMNFGQLPGVLALIFNSAFSPAAAIGGFVGVGVKQAIATGMSRGVLSNEAGLGSAPIAHGIADVDHPVEQGLVGVFEVFVDTILVCSMTAFIILSSGLWSDPAFQNASGSLTAAAMNTTIPGAALIVATCSFFFGFSTLIGWAYYGEKCFEFLFGSGGIKAYKAVFTVLVLVGGIIPVPLVWAVGTLLNGFMAFPNLIGLMFLVGTVSKLTKQFFANDSV</sequence>
<dbReference type="PROSITE" id="PS00873">
    <property type="entry name" value="NA_ALANINE_SYMP"/>
    <property type="match status" value="1"/>
</dbReference>
<organism evidence="8">
    <name type="scientific">marine metagenome</name>
    <dbReference type="NCBI Taxonomy" id="408172"/>
    <lineage>
        <taxon>unclassified sequences</taxon>
        <taxon>metagenomes</taxon>
        <taxon>ecological metagenomes</taxon>
    </lineage>
</organism>
<dbReference type="PANTHER" id="PTHR30330:SF3">
    <property type="entry name" value="TRANSCRIPTIONAL REGULATOR, LRP FAMILY"/>
    <property type="match status" value="1"/>
</dbReference>
<proteinExistence type="predicted"/>
<accession>A0A381RHJ7</accession>
<name>A0A381RHJ7_9ZZZZ</name>
<feature type="transmembrane region" description="Helical" evidence="7">
    <location>
        <begin position="197"/>
        <end position="215"/>
    </location>
</feature>
<dbReference type="PANTHER" id="PTHR30330">
    <property type="entry name" value="AGSS FAMILY TRANSPORTER, SODIUM-ALANINE"/>
    <property type="match status" value="1"/>
</dbReference>
<reference evidence="8" key="1">
    <citation type="submission" date="2018-05" db="EMBL/GenBank/DDBJ databases">
        <authorList>
            <person name="Lanie J.A."/>
            <person name="Ng W.-L."/>
            <person name="Kazmierczak K.M."/>
            <person name="Andrzejewski T.M."/>
            <person name="Davidsen T.M."/>
            <person name="Wayne K.J."/>
            <person name="Tettelin H."/>
            <person name="Glass J.I."/>
            <person name="Rusch D."/>
            <person name="Podicherti R."/>
            <person name="Tsui H.-C.T."/>
            <person name="Winkler M.E."/>
        </authorList>
    </citation>
    <scope>NUCLEOTIDE SEQUENCE</scope>
</reference>
<evidence type="ECO:0008006" key="9">
    <source>
        <dbReference type="Google" id="ProtNLM"/>
    </source>
</evidence>
<keyword evidence="6 7" id="KW-0472">Membrane</keyword>
<dbReference type="NCBIfam" id="TIGR00835">
    <property type="entry name" value="agcS"/>
    <property type="match status" value="1"/>
</dbReference>
<feature type="transmembrane region" description="Helical" evidence="7">
    <location>
        <begin position="364"/>
        <end position="389"/>
    </location>
</feature>
<gene>
    <name evidence="8" type="ORF">METZ01_LOCUS44150</name>
</gene>
<dbReference type="Pfam" id="PF01235">
    <property type="entry name" value="Na_Ala_symp"/>
    <property type="match status" value="1"/>
</dbReference>
<feature type="transmembrane region" description="Helical" evidence="7">
    <location>
        <begin position="227"/>
        <end position="245"/>
    </location>
</feature>
<comment type="subcellular location">
    <subcellularLocation>
        <location evidence="1">Cell membrane</location>
        <topology evidence="1">Multi-pass membrane protein</topology>
    </subcellularLocation>
</comment>
<evidence type="ECO:0000256" key="3">
    <source>
        <dbReference type="ARBA" id="ARBA00022475"/>
    </source>
</evidence>
<keyword evidence="2" id="KW-0813">Transport</keyword>
<protein>
    <recommendedName>
        <fullName evidence="9">Amino acid carrier protein</fullName>
    </recommendedName>
</protein>
<feature type="transmembrane region" description="Helical" evidence="7">
    <location>
        <begin position="435"/>
        <end position="454"/>
    </location>
</feature>
<keyword evidence="5 7" id="KW-1133">Transmembrane helix</keyword>
<evidence type="ECO:0000256" key="6">
    <source>
        <dbReference type="ARBA" id="ARBA00023136"/>
    </source>
</evidence>
<evidence type="ECO:0000313" key="8">
    <source>
        <dbReference type="EMBL" id="SUZ91296.1"/>
    </source>
</evidence>
<keyword evidence="4 7" id="KW-0812">Transmembrane</keyword>
<evidence type="ECO:0000256" key="4">
    <source>
        <dbReference type="ARBA" id="ARBA00022692"/>
    </source>
</evidence>